<dbReference type="SUPFAM" id="SSF52540">
    <property type="entry name" value="P-loop containing nucleoside triphosphate hydrolases"/>
    <property type="match status" value="1"/>
</dbReference>
<evidence type="ECO:0000256" key="7">
    <source>
        <dbReference type="PROSITE-ProRule" id="PRU00560"/>
    </source>
</evidence>
<dbReference type="GO" id="GO:0016787">
    <property type="term" value="F:hydrolase activity"/>
    <property type="evidence" value="ECO:0007669"/>
    <property type="project" value="UniProtKB-UniRule"/>
</dbReference>
<dbReference type="PANTHER" id="PTHR11070:SF2">
    <property type="entry name" value="ATP-DEPENDENT DNA HELICASE SRS2"/>
    <property type="match status" value="1"/>
</dbReference>
<keyword evidence="1 7" id="KW-0547">Nucleotide-binding</keyword>
<evidence type="ECO:0000256" key="3">
    <source>
        <dbReference type="ARBA" id="ARBA00022806"/>
    </source>
</evidence>
<proteinExistence type="predicted"/>
<evidence type="ECO:0000256" key="4">
    <source>
        <dbReference type="ARBA" id="ARBA00022840"/>
    </source>
</evidence>
<dbReference type="GO" id="GO:0033202">
    <property type="term" value="C:DNA helicase complex"/>
    <property type="evidence" value="ECO:0007669"/>
    <property type="project" value="TreeGrafter"/>
</dbReference>
<evidence type="ECO:0000259" key="8">
    <source>
        <dbReference type="PROSITE" id="PS51198"/>
    </source>
</evidence>
<name>A0A450S977_9GAMM</name>
<protein>
    <recommendedName>
        <fullName evidence="6">DNA 3'-5' helicase II</fullName>
    </recommendedName>
</protein>
<dbReference type="InterPro" id="IPR014016">
    <property type="entry name" value="UvrD-like_ATP-bd"/>
</dbReference>
<dbReference type="GO" id="GO:0005829">
    <property type="term" value="C:cytosol"/>
    <property type="evidence" value="ECO:0007669"/>
    <property type="project" value="TreeGrafter"/>
</dbReference>
<evidence type="ECO:0000256" key="6">
    <source>
        <dbReference type="ARBA" id="ARBA00034923"/>
    </source>
</evidence>
<keyword evidence="4 7" id="KW-0067">ATP-binding</keyword>
<dbReference type="GO" id="GO:0003677">
    <property type="term" value="F:DNA binding"/>
    <property type="evidence" value="ECO:0007669"/>
    <property type="project" value="UniProtKB-KW"/>
</dbReference>
<evidence type="ECO:0000313" key="10">
    <source>
        <dbReference type="EMBL" id="VFJ48664.1"/>
    </source>
</evidence>
<accession>A0A450S977</accession>
<dbReference type="InterPro" id="IPR000212">
    <property type="entry name" value="DNA_helicase_UvrD/REP"/>
</dbReference>
<evidence type="ECO:0000256" key="5">
    <source>
        <dbReference type="ARBA" id="ARBA00023125"/>
    </source>
</evidence>
<dbReference type="EMBL" id="CAADEZ010000060">
    <property type="protein sequence ID" value="VFJ48489.1"/>
    <property type="molecule type" value="Genomic_DNA"/>
</dbReference>
<feature type="binding site" evidence="7">
    <location>
        <begin position="22"/>
        <end position="29"/>
    </location>
    <ligand>
        <name>ATP</name>
        <dbReference type="ChEBI" id="CHEBI:30616"/>
    </ligand>
</feature>
<dbReference type="Gene3D" id="1.10.10.160">
    <property type="match status" value="1"/>
</dbReference>
<evidence type="ECO:0000313" key="11">
    <source>
        <dbReference type="EMBL" id="VFK08173.1"/>
    </source>
</evidence>
<gene>
    <name evidence="9" type="ORF">BECKFM1743A_GA0114220_100609</name>
    <name evidence="11" type="ORF">BECKFM1743B_GA0114221_100619</name>
    <name evidence="10" type="ORF">BECKFM1743C_GA0114222_100623</name>
</gene>
<feature type="domain" description="UvrD-like helicase ATP-binding" evidence="8">
    <location>
        <begin position="1"/>
        <end position="288"/>
    </location>
</feature>
<dbReference type="GO" id="GO:0005524">
    <property type="term" value="F:ATP binding"/>
    <property type="evidence" value="ECO:0007669"/>
    <property type="project" value="UniProtKB-UniRule"/>
</dbReference>
<dbReference type="PANTHER" id="PTHR11070">
    <property type="entry name" value="UVRD / RECB / PCRA DNA HELICASE FAMILY MEMBER"/>
    <property type="match status" value="1"/>
</dbReference>
<dbReference type="PROSITE" id="PS51198">
    <property type="entry name" value="UVRD_HELICASE_ATP_BIND"/>
    <property type="match status" value="1"/>
</dbReference>
<dbReference type="Pfam" id="PF00580">
    <property type="entry name" value="UvrD-helicase"/>
    <property type="match status" value="1"/>
</dbReference>
<keyword evidence="2 7" id="KW-0378">Hydrolase</keyword>
<organism evidence="9">
    <name type="scientific">Candidatus Kentrum sp. FM</name>
    <dbReference type="NCBI Taxonomy" id="2126340"/>
    <lineage>
        <taxon>Bacteria</taxon>
        <taxon>Pseudomonadati</taxon>
        <taxon>Pseudomonadota</taxon>
        <taxon>Gammaproteobacteria</taxon>
        <taxon>Candidatus Kentrum</taxon>
    </lineage>
</organism>
<dbReference type="Gene3D" id="3.40.50.300">
    <property type="entry name" value="P-loop containing nucleotide triphosphate hydrolases"/>
    <property type="match status" value="1"/>
</dbReference>
<dbReference type="EMBL" id="CAADFL010000061">
    <property type="protein sequence ID" value="VFK08173.1"/>
    <property type="molecule type" value="Genomic_DNA"/>
</dbReference>
<sequence length="304" mass="35161">MNLSKKQQQIVQHGDGALLVVAGPGSGKTRVLTERVRRLLTEVEGHFLVLALTFTNKAANEMRERLEAFPEIEQRAFIGTLHSFCVEALTNRGKAVGIFDAPNLFERFQDRKLVLRQAMEADTELKHQLKLKGDAKARDKALWNWLEAISETKRRLLVPDAIPEATEEKRLFRKLYIAYNDGLRGSNAIDYDDLPLLTYRLFTERPKIAGFYRRLYRYIGIDEAQDLNEAQYRLIRALCGSEYRNVMMVGDPKQAIFQWNGAHPKYLDLFERDFSAKKIELSDSWFAHFFPSSKDCLTKNQWVV</sequence>
<dbReference type="InterPro" id="IPR013986">
    <property type="entry name" value="DExx_box_DNA_helicase_dom_sf"/>
</dbReference>
<keyword evidence="5" id="KW-0238">DNA-binding</keyword>
<dbReference type="GO" id="GO:0043138">
    <property type="term" value="F:3'-5' DNA helicase activity"/>
    <property type="evidence" value="ECO:0007669"/>
    <property type="project" value="TreeGrafter"/>
</dbReference>
<dbReference type="InterPro" id="IPR027417">
    <property type="entry name" value="P-loop_NTPase"/>
</dbReference>
<evidence type="ECO:0000313" key="9">
    <source>
        <dbReference type="EMBL" id="VFJ48489.1"/>
    </source>
</evidence>
<dbReference type="CDD" id="cd17932">
    <property type="entry name" value="DEXQc_UvrD"/>
    <property type="match status" value="1"/>
</dbReference>
<keyword evidence="3 7" id="KW-0347">Helicase</keyword>
<dbReference type="AlphaFoldDB" id="A0A450S977"/>
<evidence type="ECO:0000256" key="1">
    <source>
        <dbReference type="ARBA" id="ARBA00022741"/>
    </source>
</evidence>
<reference evidence="9" key="1">
    <citation type="submission" date="2019-02" db="EMBL/GenBank/DDBJ databases">
        <authorList>
            <person name="Gruber-Vodicka R. H."/>
            <person name="Seah K. B. B."/>
        </authorList>
    </citation>
    <scope>NUCLEOTIDE SEQUENCE</scope>
    <source>
        <strain evidence="9">BECK_BZ163</strain>
        <strain evidence="11">BECK_BZ164</strain>
        <strain evidence="10">BECK_BZ165</strain>
    </source>
</reference>
<evidence type="ECO:0000256" key="2">
    <source>
        <dbReference type="ARBA" id="ARBA00022801"/>
    </source>
</evidence>
<dbReference type="EMBL" id="CAADFA010000062">
    <property type="protein sequence ID" value="VFJ48664.1"/>
    <property type="molecule type" value="Genomic_DNA"/>
</dbReference>
<dbReference type="GO" id="GO:0000725">
    <property type="term" value="P:recombinational repair"/>
    <property type="evidence" value="ECO:0007669"/>
    <property type="project" value="TreeGrafter"/>
</dbReference>